<sequence length="304" mass="32800">MVKVSVSSVGTQASTVAISMFSRVSALNDAITKLSSFAEAATLQGTAYSNAKSYATGTLTPMLQGMILFSETLSEKCTELQTLYVSICGDEDLDSVVLESKLASDRASLKIAEVLLEHLNDDPEPSKSAISSTKSNIKKLKKRIKSNQKKLDNLNEFNAHSATVFADISNAQSTVNQALAAVSTGFSGYNSKTGAFGKPTSGQMEWTKTVKKNWKEREDAKAEELKSKKAEESKKASKIENTTKKSNVSVDKKKLIKAANEAYKLGEIKKDTYESIISGLSNASAALLKEVAKSKLTDTARLLM</sequence>
<dbReference type="InterPro" id="IPR006829">
    <property type="entry name" value="LXG_dom"/>
</dbReference>
<dbReference type="PANTHER" id="PTHR34976">
    <property type="entry name" value="RIBONUCLEASE YQCG-RELATED"/>
    <property type="match status" value="1"/>
</dbReference>
<accession>A0AAD2WXB2</accession>
<feature type="coiled-coil region" evidence="2">
    <location>
        <begin position="130"/>
        <end position="157"/>
    </location>
</feature>
<dbReference type="Proteomes" id="UP000015176">
    <property type="component" value="Unassembled WGS sequence"/>
</dbReference>
<protein>
    <recommendedName>
        <fullName evidence="4">LXG domain-containing protein</fullName>
    </recommendedName>
</protein>
<dbReference type="InterPro" id="IPR051768">
    <property type="entry name" value="Bact_secretion_toxin"/>
</dbReference>
<name>A0AAD2WXB2_STRAG</name>
<organism evidence="5 6">
    <name type="scientific">Streptococcus agalactiae MRI Z1-216</name>
    <dbReference type="NCBI Taxonomy" id="1154879"/>
    <lineage>
        <taxon>Bacteria</taxon>
        <taxon>Bacillati</taxon>
        <taxon>Bacillota</taxon>
        <taxon>Bacilli</taxon>
        <taxon>Lactobacillales</taxon>
        <taxon>Streptococcaceae</taxon>
        <taxon>Streptococcus</taxon>
    </lineage>
</organism>
<feature type="region of interest" description="Disordered" evidence="3">
    <location>
        <begin position="222"/>
        <end position="244"/>
    </location>
</feature>
<comment type="similarity">
    <text evidence="1">In the N-terminal section; belongs to the LXG family.</text>
</comment>
<feature type="domain" description="LXG" evidence="4">
    <location>
        <begin position="1"/>
        <end position="227"/>
    </location>
</feature>
<evidence type="ECO:0000259" key="4">
    <source>
        <dbReference type="PROSITE" id="PS51756"/>
    </source>
</evidence>
<evidence type="ECO:0000313" key="6">
    <source>
        <dbReference type="Proteomes" id="UP000015176"/>
    </source>
</evidence>
<evidence type="ECO:0000256" key="3">
    <source>
        <dbReference type="SAM" id="MobiDB-lite"/>
    </source>
</evidence>
<dbReference type="PROSITE" id="PS51756">
    <property type="entry name" value="LXG"/>
    <property type="match status" value="1"/>
</dbReference>
<dbReference type="RefSeq" id="WP_001891903.1">
    <property type="nucleotide sequence ID" value="NZ_ALSF01000053.1"/>
</dbReference>
<keyword evidence="2" id="KW-0175">Coiled coil</keyword>
<comment type="caution">
    <text evidence="5">The sequence shown here is derived from an EMBL/GenBank/DDBJ whole genome shotgun (WGS) entry which is preliminary data.</text>
</comment>
<dbReference type="PANTHER" id="PTHR34976:SF1">
    <property type="entry name" value="TOXIN BC_0920"/>
    <property type="match status" value="1"/>
</dbReference>
<evidence type="ECO:0000256" key="1">
    <source>
        <dbReference type="ARBA" id="ARBA00034117"/>
    </source>
</evidence>
<proteinExistence type="inferred from homology"/>
<evidence type="ECO:0000256" key="2">
    <source>
        <dbReference type="SAM" id="Coils"/>
    </source>
</evidence>
<evidence type="ECO:0000313" key="5">
    <source>
        <dbReference type="EMBL" id="EPU39935.1"/>
    </source>
</evidence>
<dbReference type="AlphaFoldDB" id="A0AAD2WXB2"/>
<gene>
    <name evidence="5" type="ORF">SAG0164_07350</name>
</gene>
<feature type="compositionally biased region" description="Basic and acidic residues" evidence="3">
    <location>
        <begin position="222"/>
        <end position="243"/>
    </location>
</feature>
<dbReference type="EMBL" id="ALSF01000053">
    <property type="protein sequence ID" value="EPU39935.1"/>
    <property type="molecule type" value="Genomic_DNA"/>
</dbReference>
<reference evidence="5 6" key="1">
    <citation type="submission" date="2012-07" db="EMBL/GenBank/DDBJ databases">
        <authorList>
            <person name="Moroni P."/>
            <person name="Richards V.P."/>
            <person name="Durkin S.A.S."/>
            <person name="Kim M."/>
            <person name="Pavinski Bitar P.D."/>
            <person name="Stanhope M.J."/>
            <person name="Town C.D."/>
            <person name="Zadoks R.N."/>
            <person name="Venter J.C."/>
        </authorList>
    </citation>
    <scope>NUCLEOTIDE SEQUENCE [LARGE SCALE GENOMIC DNA]</scope>
    <source>
        <strain evidence="5 6">MRI Z1-216</strain>
    </source>
</reference>